<reference evidence="2" key="1">
    <citation type="journal article" date="2019" name="Int. J. Syst. Evol. Microbiol.">
        <title>The Global Catalogue of Microorganisms (GCM) 10K type strain sequencing project: providing services to taxonomists for standard genome sequencing and annotation.</title>
        <authorList>
            <consortium name="The Broad Institute Genomics Platform"/>
            <consortium name="The Broad Institute Genome Sequencing Center for Infectious Disease"/>
            <person name="Wu L."/>
            <person name="Ma J."/>
        </authorList>
    </citation>
    <scope>NUCLEOTIDE SEQUENCE [LARGE SCALE GENOMIC DNA]</scope>
    <source>
        <strain evidence="2">CCM 8930</strain>
    </source>
</reference>
<evidence type="ECO:0000313" key="1">
    <source>
        <dbReference type="EMBL" id="MFC6201196.1"/>
    </source>
</evidence>
<sequence length="54" mass="6145">MDSVLDFEHLSQVFIVCGRTDLRKDIDGLAAVIQEEYDLNPFAPALFLFCGVRR</sequence>
<evidence type="ECO:0000313" key="2">
    <source>
        <dbReference type="Proteomes" id="UP001596171"/>
    </source>
</evidence>
<keyword evidence="2" id="KW-1185">Reference proteome</keyword>
<dbReference type="Proteomes" id="UP001596171">
    <property type="component" value="Unassembled WGS sequence"/>
</dbReference>
<proteinExistence type="predicted"/>
<protein>
    <submittedName>
        <fullName evidence="1">IS66 family insertion sequence element accessory protein TnpB</fullName>
    </submittedName>
</protein>
<gene>
    <name evidence="1" type="primary">tnpB</name>
    <name evidence="1" type="ORF">ACFP1L_04680</name>
</gene>
<organism evidence="1 2">
    <name type="scientific">Lactiplantibacillus nangangensis</name>
    <dbReference type="NCBI Taxonomy" id="2559917"/>
    <lineage>
        <taxon>Bacteria</taxon>
        <taxon>Bacillati</taxon>
        <taxon>Bacillota</taxon>
        <taxon>Bacilli</taxon>
        <taxon>Lactobacillales</taxon>
        <taxon>Lactobacillaceae</taxon>
        <taxon>Lactiplantibacillus</taxon>
    </lineage>
</organism>
<name>A0ABW1SHN1_9LACO</name>
<accession>A0ABW1SHN1</accession>
<feature type="non-terminal residue" evidence="1">
    <location>
        <position position="54"/>
    </location>
</feature>
<dbReference type="InterPro" id="IPR008878">
    <property type="entry name" value="Transposase_IS66_Orf2"/>
</dbReference>
<dbReference type="EMBL" id="JBHSSE010000009">
    <property type="protein sequence ID" value="MFC6201196.1"/>
    <property type="molecule type" value="Genomic_DNA"/>
</dbReference>
<dbReference type="RefSeq" id="WP_379855683.1">
    <property type="nucleotide sequence ID" value="NZ_JBHSSE010000009.1"/>
</dbReference>
<comment type="caution">
    <text evidence="1">The sequence shown here is derived from an EMBL/GenBank/DDBJ whole genome shotgun (WGS) entry which is preliminary data.</text>
</comment>
<dbReference type="Pfam" id="PF05717">
    <property type="entry name" value="TnpB_IS66"/>
    <property type="match status" value="1"/>
</dbReference>